<dbReference type="EMBL" id="AMQN01000186">
    <property type="status" value="NOT_ANNOTATED_CDS"/>
    <property type="molecule type" value="Genomic_DNA"/>
</dbReference>
<organism evidence="2 3">
    <name type="scientific">Capitella teleta</name>
    <name type="common">Polychaete worm</name>
    <dbReference type="NCBI Taxonomy" id="283909"/>
    <lineage>
        <taxon>Eukaryota</taxon>
        <taxon>Metazoa</taxon>
        <taxon>Spiralia</taxon>
        <taxon>Lophotrochozoa</taxon>
        <taxon>Annelida</taxon>
        <taxon>Polychaeta</taxon>
        <taxon>Sedentaria</taxon>
        <taxon>Scolecida</taxon>
        <taxon>Capitellidae</taxon>
        <taxon>Capitella</taxon>
    </lineage>
</organism>
<name>X1ZYD2_CAPTE</name>
<feature type="compositionally biased region" description="Polar residues" evidence="1">
    <location>
        <begin position="170"/>
        <end position="179"/>
    </location>
</feature>
<proteinExistence type="predicted"/>
<reference evidence="2" key="3">
    <citation type="submission" date="2015-06" db="UniProtKB">
        <authorList>
            <consortium name="EnsemblMetazoa"/>
        </authorList>
    </citation>
    <scope>IDENTIFICATION</scope>
</reference>
<reference evidence="3" key="1">
    <citation type="submission" date="2012-12" db="EMBL/GenBank/DDBJ databases">
        <authorList>
            <person name="Hellsten U."/>
            <person name="Grimwood J."/>
            <person name="Chapman J.A."/>
            <person name="Shapiro H."/>
            <person name="Aerts A."/>
            <person name="Otillar R.P."/>
            <person name="Terry A.Y."/>
            <person name="Boore J.L."/>
            <person name="Simakov O."/>
            <person name="Marletaz F."/>
            <person name="Cho S.-J."/>
            <person name="Edsinger-Gonzales E."/>
            <person name="Havlak P."/>
            <person name="Kuo D.-H."/>
            <person name="Larsson T."/>
            <person name="Lv J."/>
            <person name="Arendt D."/>
            <person name="Savage R."/>
            <person name="Osoegawa K."/>
            <person name="de Jong P."/>
            <person name="Lindberg D.R."/>
            <person name="Seaver E.C."/>
            <person name="Weisblat D.A."/>
            <person name="Putnam N.H."/>
            <person name="Grigoriev I.V."/>
            <person name="Rokhsar D.S."/>
        </authorList>
    </citation>
    <scope>NUCLEOTIDE SEQUENCE</scope>
    <source>
        <strain evidence="3">I ESC-2004</strain>
    </source>
</reference>
<sequence>MTVFLKLILKPTTNHRRTETLLIRKAHSKKNLHQGVIMLFYLQACGQSGCGGIRDIRDLVLKDVRIQGSIFRIDRVHTKWRIRSPATSSAKKRKISSLSKDEEHEMDYAHFNLAERHCFNVLKFFYEDTFTRRSQKNASCTSEGFLSKPKKKFHLHTSWKTLDPVTTCEKTLTPTQPSVSPGEEATANTR</sequence>
<evidence type="ECO:0000313" key="3">
    <source>
        <dbReference type="Proteomes" id="UP000014760"/>
    </source>
</evidence>
<accession>X1ZYD2</accession>
<evidence type="ECO:0000256" key="1">
    <source>
        <dbReference type="SAM" id="MobiDB-lite"/>
    </source>
</evidence>
<dbReference type="Proteomes" id="UP000014760">
    <property type="component" value="Unassembled WGS sequence"/>
</dbReference>
<reference evidence="3" key="2">
    <citation type="journal article" date="2013" name="Nature">
        <title>Insights into bilaterian evolution from three spiralian genomes.</title>
        <authorList>
            <person name="Simakov O."/>
            <person name="Marletaz F."/>
            <person name="Cho S.J."/>
            <person name="Edsinger-Gonzales E."/>
            <person name="Havlak P."/>
            <person name="Hellsten U."/>
            <person name="Kuo D.H."/>
            <person name="Larsson T."/>
            <person name="Lv J."/>
            <person name="Arendt D."/>
            <person name="Savage R."/>
            <person name="Osoegawa K."/>
            <person name="de Jong P."/>
            <person name="Grimwood J."/>
            <person name="Chapman J.A."/>
            <person name="Shapiro H."/>
            <person name="Aerts A."/>
            <person name="Otillar R.P."/>
            <person name="Terry A.Y."/>
            <person name="Boore J.L."/>
            <person name="Grigoriev I.V."/>
            <person name="Lindberg D.R."/>
            <person name="Seaver E.C."/>
            <person name="Weisblat D.A."/>
            <person name="Putnam N.H."/>
            <person name="Rokhsar D.S."/>
        </authorList>
    </citation>
    <scope>NUCLEOTIDE SEQUENCE</scope>
    <source>
        <strain evidence="3">I ESC-2004</strain>
    </source>
</reference>
<dbReference type="EnsemblMetazoa" id="CapteT198195">
    <property type="protein sequence ID" value="CapteP198195"/>
    <property type="gene ID" value="CapteG198195"/>
</dbReference>
<feature type="region of interest" description="Disordered" evidence="1">
    <location>
        <begin position="170"/>
        <end position="190"/>
    </location>
</feature>
<evidence type="ECO:0000313" key="2">
    <source>
        <dbReference type="EnsemblMetazoa" id="CapteP198195"/>
    </source>
</evidence>
<protein>
    <submittedName>
        <fullName evidence="2">Uncharacterized protein</fullName>
    </submittedName>
</protein>
<dbReference type="AlphaFoldDB" id="X1ZYD2"/>
<keyword evidence="3" id="KW-1185">Reference proteome</keyword>
<dbReference type="HOGENOM" id="CLU_1429269_0_0_1"/>